<gene>
    <name evidence="1" type="ORF">TVY486_0600980</name>
</gene>
<dbReference type="AlphaFoldDB" id="G0TWG9"/>
<dbReference type="NCBIfam" id="TIGR01662">
    <property type="entry name" value="HAD-SF-IIIA"/>
    <property type="match status" value="1"/>
</dbReference>
<dbReference type="Gene3D" id="3.40.50.1000">
    <property type="entry name" value="HAD superfamily/HAD-like"/>
    <property type="match status" value="1"/>
</dbReference>
<protein>
    <submittedName>
        <fullName evidence="1">Putative polynucleotide kinase 3'-phosphatase</fullName>
    </submittedName>
</protein>
<dbReference type="SUPFAM" id="SSF56784">
    <property type="entry name" value="HAD-like"/>
    <property type="match status" value="1"/>
</dbReference>
<dbReference type="VEuPathDB" id="TriTrypDB:TvY486_0600980"/>
<dbReference type="SUPFAM" id="SSF52540">
    <property type="entry name" value="P-loop containing nucleoside triphosphate hydrolases"/>
    <property type="match status" value="1"/>
</dbReference>
<dbReference type="PANTHER" id="PTHR12083">
    <property type="entry name" value="BIFUNCTIONAL POLYNUCLEOTIDE PHOSPHATASE/KINASE"/>
    <property type="match status" value="1"/>
</dbReference>
<dbReference type="InterPro" id="IPR027417">
    <property type="entry name" value="P-loop_NTPase"/>
</dbReference>
<dbReference type="GO" id="GO:0046404">
    <property type="term" value="F:ATP-dependent polydeoxyribonucleotide 5'-hydroxyl-kinase activity"/>
    <property type="evidence" value="ECO:0007669"/>
    <property type="project" value="TreeGrafter"/>
</dbReference>
<sequence length="457" mass="50857">MKRVRSPSHSAILDAALPIPVLSDWKLLHDSVLALLPTADLVRRSLARAGAGAGRRQYLKVAAFDMDDTLITPLSGAVFPHDDPKDWKWLTPSVPGCLRHLYDAGFMVVVLSNQAGIGGKKWNEKKADAVKRKILLLSESLNVPFTALLSTKDNEWRKPSVGMWNLLEEHIRSTVKEDVAIDGQQRGFVFYVGDAAGRTITTLAGRKRDFSCSDRKFALNIGVPFLTPEQLYLHPLTQLLDDDKTEGVVHTQQESCAGKRLSESLLLMAEAPCNVNWCGVSPDELHQLPKSYDNLVTSRLTASGTKEVVRLSSPPVFHRAAQEMILFVGFPGCGKTTFFNRFLKPAGYAHVNRDLLKSKEKCLAEASKWWKAGKSVVIDNTSPSHDDCKPFIDLVKQTRRSTVPLPVRLFHFQVSRGMAEHMSAVRARIGIAPRISRVAYNVYQSKFQPWSAETCGR</sequence>
<dbReference type="GO" id="GO:0006281">
    <property type="term" value="P:DNA repair"/>
    <property type="evidence" value="ECO:0007669"/>
    <property type="project" value="TreeGrafter"/>
</dbReference>
<dbReference type="InterPro" id="IPR023214">
    <property type="entry name" value="HAD_sf"/>
</dbReference>
<dbReference type="GO" id="GO:0003690">
    <property type="term" value="F:double-stranded DNA binding"/>
    <property type="evidence" value="ECO:0007669"/>
    <property type="project" value="TreeGrafter"/>
</dbReference>
<proteinExistence type="predicted"/>
<name>G0TWG9_TRYVY</name>
<dbReference type="GO" id="GO:0046403">
    <property type="term" value="F:polynucleotide 3'-phosphatase activity"/>
    <property type="evidence" value="ECO:0007669"/>
    <property type="project" value="TreeGrafter"/>
</dbReference>
<reference evidence="1" key="1">
    <citation type="journal article" date="2012" name="Proc. Natl. Acad. Sci. U.S.A.">
        <title>Antigenic diversity is generated by distinct evolutionary mechanisms in African trypanosome species.</title>
        <authorList>
            <person name="Jackson A.P."/>
            <person name="Berry A."/>
            <person name="Aslett M."/>
            <person name="Allison H.C."/>
            <person name="Burton P."/>
            <person name="Vavrova-Anderson J."/>
            <person name="Brown R."/>
            <person name="Browne H."/>
            <person name="Corton N."/>
            <person name="Hauser H."/>
            <person name="Gamble J."/>
            <person name="Gilderthorp R."/>
            <person name="Marcello L."/>
            <person name="McQuillan J."/>
            <person name="Otto T.D."/>
            <person name="Quail M.A."/>
            <person name="Sanders M.J."/>
            <person name="van Tonder A."/>
            <person name="Ginger M.L."/>
            <person name="Field M.C."/>
            <person name="Barry J.D."/>
            <person name="Hertz-Fowler C."/>
            <person name="Berriman M."/>
        </authorList>
    </citation>
    <scope>NUCLEOTIDE SEQUENCE</scope>
    <source>
        <strain evidence="1">Y486</strain>
    </source>
</reference>
<dbReference type="Gene3D" id="3.40.50.300">
    <property type="entry name" value="P-loop containing nucleotide triphosphate hydrolases"/>
    <property type="match status" value="1"/>
</dbReference>
<dbReference type="InterPro" id="IPR006549">
    <property type="entry name" value="HAD-SF_hydro_IIIA"/>
</dbReference>
<dbReference type="EMBL" id="HE573022">
    <property type="protein sequence ID" value="CCC48307.1"/>
    <property type="molecule type" value="Genomic_DNA"/>
</dbReference>
<accession>G0TWG9</accession>
<dbReference type="InterPro" id="IPR006551">
    <property type="entry name" value="Polynucleotide_phosphatase"/>
</dbReference>
<dbReference type="InterPro" id="IPR036412">
    <property type="entry name" value="HAD-like_sf"/>
</dbReference>
<dbReference type="PANTHER" id="PTHR12083:SF9">
    <property type="entry name" value="BIFUNCTIONAL POLYNUCLEOTIDE PHOSPHATASE_KINASE"/>
    <property type="match status" value="1"/>
</dbReference>
<dbReference type="Pfam" id="PF08645">
    <property type="entry name" value="PNK3P"/>
    <property type="match status" value="1"/>
</dbReference>
<organism evidence="1">
    <name type="scientific">Trypanosoma vivax (strain Y486)</name>
    <dbReference type="NCBI Taxonomy" id="1055687"/>
    <lineage>
        <taxon>Eukaryota</taxon>
        <taxon>Discoba</taxon>
        <taxon>Euglenozoa</taxon>
        <taxon>Kinetoplastea</taxon>
        <taxon>Metakinetoplastina</taxon>
        <taxon>Trypanosomatida</taxon>
        <taxon>Trypanosomatidae</taxon>
        <taxon>Trypanosoma</taxon>
        <taxon>Duttonella</taxon>
    </lineage>
</organism>
<dbReference type="NCBIfam" id="TIGR01664">
    <property type="entry name" value="DNA-3'-Pase"/>
    <property type="match status" value="1"/>
</dbReference>
<keyword evidence="1" id="KW-0418">Kinase</keyword>
<evidence type="ECO:0000313" key="1">
    <source>
        <dbReference type="EMBL" id="CCC48307.1"/>
    </source>
</evidence>
<keyword evidence="1" id="KW-0808">Transferase</keyword>
<dbReference type="InterPro" id="IPR013954">
    <property type="entry name" value="PNK3P"/>
</dbReference>